<dbReference type="InterPro" id="IPR036259">
    <property type="entry name" value="MFS_trans_sf"/>
</dbReference>
<feature type="transmembrane region" description="Helical" evidence="6">
    <location>
        <begin position="364"/>
        <end position="380"/>
    </location>
</feature>
<protein>
    <submittedName>
        <fullName evidence="8">MFS permease</fullName>
    </submittedName>
</protein>
<evidence type="ECO:0000256" key="1">
    <source>
        <dbReference type="ARBA" id="ARBA00004141"/>
    </source>
</evidence>
<dbReference type="OrthoDB" id="3357846at2759"/>
<dbReference type="Gene3D" id="1.20.1720.10">
    <property type="entry name" value="Multidrug resistance protein D"/>
    <property type="match status" value="1"/>
</dbReference>
<feature type="region of interest" description="Disordered" evidence="5">
    <location>
        <begin position="51"/>
        <end position="77"/>
    </location>
</feature>
<evidence type="ECO:0000313" key="8">
    <source>
        <dbReference type="EMBL" id="OTA03681.1"/>
    </source>
</evidence>
<feature type="transmembrane region" description="Helical" evidence="6">
    <location>
        <begin position="193"/>
        <end position="210"/>
    </location>
</feature>
<accession>A0A2H2ZUJ5</accession>
<dbReference type="GO" id="GO:1990961">
    <property type="term" value="P:xenobiotic detoxification by transmembrane export across the plasma membrane"/>
    <property type="evidence" value="ECO:0007669"/>
    <property type="project" value="TreeGrafter"/>
</dbReference>
<feature type="transmembrane region" description="Helical" evidence="6">
    <location>
        <begin position="427"/>
        <end position="448"/>
    </location>
</feature>
<dbReference type="EMBL" id="LFMI01000430">
    <property type="protein sequence ID" value="OTA03681.1"/>
    <property type="molecule type" value="Genomic_DNA"/>
</dbReference>
<keyword evidence="3 6" id="KW-1133">Transmembrane helix</keyword>
<feature type="transmembrane region" description="Helical" evidence="6">
    <location>
        <begin position="152"/>
        <end position="173"/>
    </location>
</feature>
<feature type="transmembrane region" description="Helical" evidence="6">
    <location>
        <begin position="309"/>
        <end position="328"/>
    </location>
</feature>
<dbReference type="GO" id="GO:0005886">
    <property type="term" value="C:plasma membrane"/>
    <property type="evidence" value="ECO:0007669"/>
    <property type="project" value="TreeGrafter"/>
</dbReference>
<dbReference type="GO" id="GO:0015244">
    <property type="term" value="F:fluconazole transmembrane transporter activity"/>
    <property type="evidence" value="ECO:0007669"/>
    <property type="project" value="TreeGrafter"/>
</dbReference>
<feature type="transmembrane region" description="Helical" evidence="6">
    <location>
        <begin position="386"/>
        <end position="406"/>
    </location>
</feature>
<evidence type="ECO:0000256" key="3">
    <source>
        <dbReference type="ARBA" id="ARBA00022989"/>
    </source>
</evidence>
<sequence>MYGLFRESALGQAIRLVSGNRWLLYPEERSDFVLPPQYAALLSDCDKHHEATSAGLNPNADHDSSSQIESSQTADNDDQIEDMARLRSVASIQSGPYIDHGRFDPEQQIELNKTKSVPIVPQKTNDGIILVDWYTTDDQENPRNWSSLKRSYIVFVICLYTWVTYAAGSVFAFPEPGIVDHFHVSVEASELGLALYVLAYGVGPLIFGPLTEIPIIGRNPVYYLTFLVFFALSFPAATINSFGGLLAIRFFAGFFGSVGIAIDGASIGDVFTLIYFPYGLGWWVLSFWAGPAIGPTFAGFAAMAKGWRWLLWEVVWICGVMAIFLLALTPETSTPNILLRRARRLRKLTGDARLQSQSEIDQKHMTALVFTLVFPPFYGFNLGQTGLAFLACEVGSILALILYFAYLYFYMIPENLKNGFREQEHRLLPAIVGPFVLPVGLFIFAWTARASTHWIVSLIGVTIFVLGQYMVIQGLFMYVPVSYSQYAASIFMGNDLIRSAVAFGCILAARPMFINLGVHKGVTVLAGLSIMGIVESAYVQVW</sequence>
<comment type="subcellular location">
    <subcellularLocation>
        <location evidence="1">Membrane</location>
        <topology evidence="1">Multi-pass membrane protein</topology>
    </subcellularLocation>
</comment>
<dbReference type="PANTHER" id="PTHR23502:SF23">
    <property type="entry name" value="FLUCONAZOLE RESISTANCE PROTEIN 1"/>
    <property type="match status" value="1"/>
</dbReference>
<dbReference type="PROSITE" id="PS50850">
    <property type="entry name" value="MFS"/>
    <property type="match status" value="1"/>
</dbReference>
<evidence type="ECO:0000313" key="9">
    <source>
        <dbReference type="Proteomes" id="UP000219286"/>
    </source>
</evidence>
<dbReference type="PANTHER" id="PTHR23502">
    <property type="entry name" value="MAJOR FACILITATOR SUPERFAMILY"/>
    <property type="match status" value="1"/>
</dbReference>
<evidence type="ECO:0000256" key="5">
    <source>
        <dbReference type="SAM" id="MobiDB-lite"/>
    </source>
</evidence>
<evidence type="ECO:0000259" key="7">
    <source>
        <dbReference type="PROSITE" id="PS50850"/>
    </source>
</evidence>
<gene>
    <name evidence="8" type="ORF">A9Z42_0041690</name>
</gene>
<proteinExistence type="predicted"/>
<feature type="domain" description="Major facilitator superfamily (MFS) profile" evidence="7">
    <location>
        <begin position="153"/>
        <end position="542"/>
    </location>
</feature>
<dbReference type="Pfam" id="PF07690">
    <property type="entry name" value="MFS_1"/>
    <property type="match status" value="1"/>
</dbReference>
<reference evidence="8 9" key="1">
    <citation type="journal article" date="2015" name="Genome Announc.">
        <title>Genome sequence and annotation of Trichoderma parareesei, the ancestor of the cellulase producer Trichoderma reesei.</title>
        <authorList>
            <person name="Yang D."/>
            <person name="Pomraning K."/>
            <person name="Kopchinskiy A."/>
            <person name="Karimi Aghcheh R."/>
            <person name="Atanasova L."/>
            <person name="Chenthamara K."/>
            <person name="Baker S.E."/>
            <person name="Zhang R."/>
            <person name="Shen Q."/>
            <person name="Freitag M."/>
            <person name="Kubicek C.P."/>
            <person name="Druzhinina I.S."/>
        </authorList>
    </citation>
    <scope>NUCLEOTIDE SEQUENCE [LARGE SCALE GENOMIC DNA]</scope>
    <source>
        <strain evidence="8 9">CBS 125925</strain>
    </source>
</reference>
<organism evidence="8 9">
    <name type="scientific">Trichoderma parareesei</name>
    <name type="common">Filamentous fungus</name>
    <dbReference type="NCBI Taxonomy" id="858221"/>
    <lineage>
        <taxon>Eukaryota</taxon>
        <taxon>Fungi</taxon>
        <taxon>Dikarya</taxon>
        <taxon>Ascomycota</taxon>
        <taxon>Pezizomycotina</taxon>
        <taxon>Sordariomycetes</taxon>
        <taxon>Hypocreomycetidae</taxon>
        <taxon>Hypocreales</taxon>
        <taxon>Hypocreaceae</taxon>
        <taxon>Trichoderma</taxon>
    </lineage>
</organism>
<comment type="caution">
    <text evidence="8">The sequence shown here is derived from an EMBL/GenBank/DDBJ whole genome shotgun (WGS) entry which is preliminary data.</text>
</comment>
<evidence type="ECO:0000256" key="6">
    <source>
        <dbReference type="SAM" id="Phobius"/>
    </source>
</evidence>
<keyword evidence="4 6" id="KW-0472">Membrane</keyword>
<name>A0A2H2ZUJ5_TRIPA</name>
<keyword evidence="9" id="KW-1185">Reference proteome</keyword>
<feature type="transmembrane region" description="Helical" evidence="6">
    <location>
        <begin position="454"/>
        <end position="479"/>
    </location>
</feature>
<feature type="transmembrane region" description="Helical" evidence="6">
    <location>
        <begin position="222"/>
        <end position="248"/>
    </location>
</feature>
<evidence type="ECO:0000256" key="4">
    <source>
        <dbReference type="ARBA" id="ARBA00023136"/>
    </source>
</evidence>
<feature type="transmembrane region" description="Helical" evidence="6">
    <location>
        <begin position="524"/>
        <end position="541"/>
    </location>
</feature>
<dbReference type="SUPFAM" id="SSF103473">
    <property type="entry name" value="MFS general substrate transporter"/>
    <property type="match status" value="1"/>
</dbReference>
<dbReference type="InterPro" id="IPR020846">
    <property type="entry name" value="MFS_dom"/>
</dbReference>
<keyword evidence="2 6" id="KW-0812">Transmembrane</keyword>
<evidence type="ECO:0000256" key="2">
    <source>
        <dbReference type="ARBA" id="ARBA00022692"/>
    </source>
</evidence>
<dbReference type="Proteomes" id="UP000219286">
    <property type="component" value="Unassembled WGS sequence"/>
</dbReference>
<dbReference type="AlphaFoldDB" id="A0A2H2ZUJ5"/>
<feature type="transmembrane region" description="Helical" evidence="6">
    <location>
        <begin position="283"/>
        <end position="303"/>
    </location>
</feature>
<feature type="compositionally biased region" description="Polar residues" evidence="5">
    <location>
        <begin position="65"/>
        <end position="74"/>
    </location>
</feature>
<dbReference type="InterPro" id="IPR011701">
    <property type="entry name" value="MFS"/>
</dbReference>